<keyword evidence="2" id="KW-1133">Transmembrane helix</keyword>
<dbReference type="InterPro" id="IPR000156">
    <property type="entry name" value="Ran_bind_dom"/>
</dbReference>
<dbReference type="Gene3D" id="2.30.29.30">
    <property type="entry name" value="Pleckstrin-homology domain (PH domain)/Phosphotyrosine-binding domain (PTB)"/>
    <property type="match status" value="1"/>
</dbReference>
<dbReference type="Proteomes" id="UP001175227">
    <property type="component" value="Unassembled WGS sequence"/>
</dbReference>
<proteinExistence type="predicted"/>
<feature type="compositionally biased region" description="Low complexity" evidence="1">
    <location>
        <begin position="152"/>
        <end position="163"/>
    </location>
</feature>
<dbReference type="AlphaFoldDB" id="A0AA39URA4"/>
<feature type="region of interest" description="Disordered" evidence="1">
    <location>
        <begin position="175"/>
        <end position="268"/>
    </location>
</feature>
<feature type="region of interest" description="Disordered" evidence="1">
    <location>
        <begin position="427"/>
        <end position="449"/>
    </location>
</feature>
<feature type="region of interest" description="Disordered" evidence="1">
    <location>
        <begin position="15"/>
        <end position="163"/>
    </location>
</feature>
<organism evidence="4 5">
    <name type="scientific">Armillaria novae-zelandiae</name>
    <dbReference type="NCBI Taxonomy" id="153914"/>
    <lineage>
        <taxon>Eukaryota</taxon>
        <taxon>Fungi</taxon>
        <taxon>Dikarya</taxon>
        <taxon>Basidiomycota</taxon>
        <taxon>Agaricomycotina</taxon>
        <taxon>Agaricomycetes</taxon>
        <taxon>Agaricomycetidae</taxon>
        <taxon>Agaricales</taxon>
        <taxon>Marasmiineae</taxon>
        <taxon>Physalacriaceae</taxon>
        <taxon>Armillaria</taxon>
    </lineage>
</organism>
<gene>
    <name evidence="4" type="ORF">IW261DRAFT_1557921</name>
</gene>
<keyword evidence="2" id="KW-0472">Membrane</keyword>
<dbReference type="PROSITE" id="PS50196">
    <property type="entry name" value="RANBD1"/>
    <property type="match status" value="1"/>
</dbReference>
<feature type="compositionally biased region" description="Polar residues" evidence="1">
    <location>
        <begin position="210"/>
        <end position="240"/>
    </location>
</feature>
<evidence type="ECO:0000259" key="3">
    <source>
        <dbReference type="PROSITE" id="PS50196"/>
    </source>
</evidence>
<reference evidence="4" key="1">
    <citation type="submission" date="2023-06" db="EMBL/GenBank/DDBJ databases">
        <authorList>
            <consortium name="Lawrence Berkeley National Laboratory"/>
            <person name="Ahrendt S."/>
            <person name="Sahu N."/>
            <person name="Indic B."/>
            <person name="Wong-Bajracharya J."/>
            <person name="Merenyi Z."/>
            <person name="Ke H.-M."/>
            <person name="Monk M."/>
            <person name="Kocsube S."/>
            <person name="Drula E."/>
            <person name="Lipzen A."/>
            <person name="Balint B."/>
            <person name="Henrissat B."/>
            <person name="Andreopoulos B."/>
            <person name="Martin F.M."/>
            <person name="Harder C.B."/>
            <person name="Rigling D."/>
            <person name="Ford K.L."/>
            <person name="Foster G.D."/>
            <person name="Pangilinan J."/>
            <person name="Papanicolaou A."/>
            <person name="Barry K."/>
            <person name="LaButti K."/>
            <person name="Viragh M."/>
            <person name="Koriabine M."/>
            <person name="Yan M."/>
            <person name="Riley R."/>
            <person name="Champramary S."/>
            <person name="Plett K.L."/>
            <person name="Tsai I.J."/>
            <person name="Slot J."/>
            <person name="Sipos G."/>
            <person name="Plett J."/>
            <person name="Nagy L.G."/>
            <person name="Grigoriev I.V."/>
        </authorList>
    </citation>
    <scope>NUCLEOTIDE SEQUENCE</scope>
    <source>
        <strain evidence="4">ICMP 16352</strain>
    </source>
</reference>
<evidence type="ECO:0000313" key="4">
    <source>
        <dbReference type="EMBL" id="KAK0489435.1"/>
    </source>
</evidence>
<dbReference type="SUPFAM" id="SSF50729">
    <property type="entry name" value="PH domain-like"/>
    <property type="match status" value="1"/>
</dbReference>
<dbReference type="InterPro" id="IPR011993">
    <property type="entry name" value="PH-like_dom_sf"/>
</dbReference>
<evidence type="ECO:0000256" key="1">
    <source>
        <dbReference type="SAM" id="MobiDB-lite"/>
    </source>
</evidence>
<keyword evidence="5" id="KW-1185">Reference proteome</keyword>
<name>A0AA39URA4_9AGAR</name>
<evidence type="ECO:0000256" key="2">
    <source>
        <dbReference type="SAM" id="Phobius"/>
    </source>
</evidence>
<feature type="compositionally biased region" description="Basic and acidic residues" evidence="1">
    <location>
        <begin position="94"/>
        <end position="104"/>
    </location>
</feature>
<sequence>MATIAASVGYACSRRLSVQTPATDHSDVPVSEQEQVEKSMEENSTDANSNNSARRNSLKRKQMHDHDENNNDLDYPHNLLSLYPNKRNRTPPISDRDEERRQDVSADPASQQNLDFAVLSPESNAVDTVNMAAARETPDSPETSPRTEEATTEASPEPTTVSTADRAALDAVEDAPTVALKSESQSAKPVLPQPKPRRSPIKSSGGFASYSGTASPFKSSKAGSSTTPIWSRKTTSSTDRATIDRPLAVSRATEVPRECTVPHLTGEEDEEVASDIKGVRLYIKRGQKDFTTGMLGHVKLLSNKTSENQRLLLRRDPLWQVTMNVRLTPAVKCIFDEEDLSLRVILAETVEREDVPVEQWAHEVVVYALKLLSPSTTLLAHVNLTMKFSTIVTVFAAAFIAVAGAAPVKDTNARRMAAGLPPLPPVRRGSGTNVAARGHPSDIPRAFNA</sequence>
<dbReference type="Pfam" id="PF00638">
    <property type="entry name" value="Ran_BP1"/>
    <property type="match status" value="1"/>
</dbReference>
<keyword evidence="2" id="KW-0812">Transmembrane</keyword>
<comment type="caution">
    <text evidence="4">The sequence shown here is derived from an EMBL/GenBank/DDBJ whole genome shotgun (WGS) entry which is preliminary data.</text>
</comment>
<evidence type="ECO:0000313" key="5">
    <source>
        <dbReference type="Proteomes" id="UP001175227"/>
    </source>
</evidence>
<accession>A0AA39URA4</accession>
<feature type="transmembrane region" description="Helical" evidence="2">
    <location>
        <begin position="388"/>
        <end position="408"/>
    </location>
</feature>
<dbReference type="EMBL" id="JAUEPR010000002">
    <property type="protein sequence ID" value="KAK0489435.1"/>
    <property type="molecule type" value="Genomic_DNA"/>
</dbReference>
<feature type="domain" description="RanBD1" evidence="3">
    <location>
        <begin position="248"/>
        <end position="332"/>
    </location>
</feature>
<protein>
    <recommendedName>
        <fullName evidence="3">RanBD1 domain-containing protein</fullName>
    </recommendedName>
</protein>